<feature type="site" description="Stabilizes the basic form of H active site to accept a proton" evidence="7">
    <location>
        <position position="106"/>
    </location>
</feature>
<keyword evidence="7" id="KW-0963">Cytoplasm</keyword>
<feature type="binding site" evidence="7">
    <location>
        <position position="79"/>
    </location>
    <ligand>
        <name>tRNA</name>
        <dbReference type="ChEBI" id="CHEBI:17843"/>
    </ligand>
</feature>
<evidence type="ECO:0000256" key="4">
    <source>
        <dbReference type="ARBA" id="ARBA00022884"/>
    </source>
</evidence>
<evidence type="ECO:0000256" key="7">
    <source>
        <dbReference type="HAMAP-Rule" id="MF_00083"/>
    </source>
</evidence>
<reference evidence="10 11" key="2">
    <citation type="submission" date="2023-06" db="EMBL/GenBank/DDBJ databases">
        <authorList>
            <person name="Zeman M."/>
            <person name="Kubasova T."/>
            <person name="Jahodarova E."/>
            <person name="Nykrynova M."/>
            <person name="Rychlik I."/>
        </authorList>
    </citation>
    <scope>NUCLEOTIDE SEQUENCE [LARGE SCALE GENOMIC DNA]</scope>
    <source>
        <strain evidence="10 11">154_Feed</strain>
    </source>
</reference>
<dbReference type="HAMAP" id="MF_00083">
    <property type="entry name" value="Pept_tRNA_hydro_bact"/>
    <property type="match status" value="1"/>
</dbReference>
<dbReference type="PROSITE" id="PS01196">
    <property type="entry name" value="PEPT_TRNA_HYDROL_2"/>
    <property type="match status" value="1"/>
</dbReference>
<feature type="binding site" evidence="7">
    <location>
        <position position="81"/>
    </location>
    <ligand>
        <name>tRNA</name>
        <dbReference type="ChEBI" id="CHEBI:17843"/>
    </ligand>
</feature>
<comment type="subcellular location">
    <subcellularLocation>
        <location evidence="7">Cytoplasm</location>
    </subcellularLocation>
</comment>
<dbReference type="EMBL" id="JAUDDZ010000014">
    <property type="protein sequence ID" value="MDM8275581.1"/>
    <property type="molecule type" value="Genomic_DNA"/>
</dbReference>
<feature type="binding site" evidence="7">
    <location>
        <position position="22"/>
    </location>
    <ligand>
        <name>tRNA</name>
        <dbReference type="ChEBI" id="CHEBI:17843"/>
    </ligand>
</feature>
<dbReference type="InterPro" id="IPR001328">
    <property type="entry name" value="Pept_tRNA_hydro"/>
</dbReference>
<comment type="similarity">
    <text evidence="5 7 9">Belongs to the PTH family.</text>
</comment>
<name>A0ABT7VAS4_9ACTN</name>
<protein>
    <recommendedName>
        <fullName evidence="6 7">Peptidyl-tRNA hydrolase</fullName>
        <shortName evidence="7">Pth</shortName>
        <ecNumber evidence="1 7">3.1.1.29</ecNumber>
    </recommendedName>
</protein>
<keyword evidence="3 7" id="KW-0378">Hydrolase</keyword>
<keyword evidence="11" id="KW-1185">Reference proteome</keyword>
<dbReference type="PANTHER" id="PTHR17224">
    <property type="entry name" value="PEPTIDYL-TRNA HYDROLASE"/>
    <property type="match status" value="1"/>
</dbReference>
<evidence type="ECO:0000256" key="6">
    <source>
        <dbReference type="ARBA" id="ARBA00050038"/>
    </source>
</evidence>
<comment type="catalytic activity">
    <reaction evidence="7 8">
        <text>an N-acyl-L-alpha-aminoacyl-tRNA + H2O = an N-acyl-L-amino acid + a tRNA + H(+)</text>
        <dbReference type="Rhea" id="RHEA:54448"/>
        <dbReference type="Rhea" id="RHEA-COMP:10123"/>
        <dbReference type="Rhea" id="RHEA-COMP:13883"/>
        <dbReference type="ChEBI" id="CHEBI:15377"/>
        <dbReference type="ChEBI" id="CHEBI:15378"/>
        <dbReference type="ChEBI" id="CHEBI:59874"/>
        <dbReference type="ChEBI" id="CHEBI:78442"/>
        <dbReference type="ChEBI" id="CHEBI:138191"/>
        <dbReference type="EC" id="3.1.1.29"/>
    </reaction>
</comment>
<dbReference type="NCBIfam" id="TIGR00447">
    <property type="entry name" value="pth"/>
    <property type="match status" value="1"/>
</dbReference>
<dbReference type="InterPro" id="IPR036416">
    <property type="entry name" value="Pept_tRNA_hydro_sf"/>
</dbReference>
<reference evidence="11" key="1">
    <citation type="submission" date="2023-06" db="EMBL/GenBank/DDBJ databases">
        <title>Identification and characterization of horizontal gene transfer across gut microbiota members of farm animals based on homology search.</title>
        <authorList>
            <person name="Zeman M."/>
            <person name="Kubasova T."/>
            <person name="Jahodarova E."/>
            <person name="Nykrynova M."/>
            <person name="Rychlik I."/>
        </authorList>
    </citation>
    <scope>NUCLEOTIDE SEQUENCE [LARGE SCALE GENOMIC DNA]</scope>
    <source>
        <strain evidence="11">154_Feed</strain>
    </source>
</reference>
<comment type="caution">
    <text evidence="10">The sequence shown here is derived from an EMBL/GenBank/DDBJ whole genome shotgun (WGS) entry which is preliminary data.</text>
</comment>
<dbReference type="RefSeq" id="WP_289545721.1">
    <property type="nucleotide sequence ID" value="NZ_JAUDDZ010000014.1"/>
</dbReference>
<comment type="function">
    <text evidence="7">Hydrolyzes ribosome-free peptidyl-tRNAs (with 1 or more amino acids incorporated), which drop off the ribosome during protein synthesis, or as a result of ribosome stalling.</text>
</comment>
<evidence type="ECO:0000256" key="9">
    <source>
        <dbReference type="RuleBase" id="RU004320"/>
    </source>
</evidence>
<dbReference type="EC" id="3.1.1.29" evidence="1 7"/>
<accession>A0ABT7VAS4</accession>
<dbReference type="PANTHER" id="PTHR17224:SF1">
    <property type="entry name" value="PEPTIDYL-TRNA HYDROLASE"/>
    <property type="match status" value="1"/>
</dbReference>
<dbReference type="Gene3D" id="3.40.50.1470">
    <property type="entry name" value="Peptidyl-tRNA hydrolase"/>
    <property type="match status" value="1"/>
</dbReference>
<feature type="binding site" evidence="7">
    <location>
        <position position="127"/>
    </location>
    <ligand>
        <name>tRNA</name>
        <dbReference type="ChEBI" id="CHEBI:17843"/>
    </ligand>
</feature>
<organism evidence="10 11">
    <name type="scientific">Enorma phocaeensis</name>
    <dbReference type="NCBI Taxonomy" id="1871019"/>
    <lineage>
        <taxon>Bacteria</taxon>
        <taxon>Bacillati</taxon>
        <taxon>Actinomycetota</taxon>
        <taxon>Coriobacteriia</taxon>
        <taxon>Coriobacteriales</taxon>
        <taxon>Coriobacteriaceae</taxon>
        <taxon>Enorma</taxon>
    </lineage>
</organism>
<evidence type="ECO:0000256" key="3">
    <source>
        <dbReference type="ARBA" id="ARBA00022801"/>
    </source>
</evidence>
<dbReference type="InterPro" id="IPR018171">
    <property type="entry name" value="Pept_tRNA_hydro_CS"/>
</dbReference>
<dbReference type="GO" id="GO:0004045">
    <property type="term" value="F:peptidyl-tRNA hydrolase activity"/>
    <property type="evidence" value="ECO:0007669"/>
    <property type="project" value="UniProtKB-EC"/>
</dbReference>
<dbReference type="SUPFAM" id="SSF53178">
    <property type="entry name" value="Peptidyl-tRNA hydrolase-like"/>
    <property type="match status" value="1"/>
</dbReference>
<evidence type="ECO:0000313" key="10">
    <source>
        <dbReference type="EMBL" id="MDM8275581.1"/>
    </source>
</evidence>
<keyword evidence="4 7" id="KW-0694">RNA-binding</keyword>
<dbReference type="Proteomes" id="UP001529421">
    <property type="component" value="Unassembled WGS sequence"/>
</dbReference>
<feature type="active site" description="Proton acceptor" evidence="7">
    <location>
        <position position="27"/>
    </location>
</feature>
<evidence type="ECO:0000256" key="2">
    <source>
        <dbReference type="ARBA" id="ARBA00022555"/>
    </source>
</evidence>
<comment type="function">
    <text evidence="7">Catalyzes the release of premature peptidyl moieties from peptidyl-tRNA molecules trapped in stalled 50S ribosomal subunits, and thus maintains levels of free tRNAs and 50S ribosomes.</text>
</comment>
<proteinExistence type="inferred from homology"/>
<gene>
    <name evidence="7 10" type="primary">pth</name>
    <name evidence="10" type="ORF">QUW28_08785</name>
</gene>
<feature type="site" description="Discriminates between blocked and unblocked aminoacyl-tRNA" evidence="7">
    <location>
        <position position="17"/>
    </location>
</feature>
<comment type="subunit">
    <text evidence="7">Monomer.</text>
</comment>
<evidence type="ECO:0000256" key="1">
    <source>
        <dbReference type="ARBA" id="ARBA00013260"/>
    </source>
</evidence>
<evidence type="ECO:0000256" key="5">
    <source>
        <dbReference type="ARBA" id="ARBA00038063"/>
    </source>
</evidence>
<evidence type="ECO:0000256" key="8">
    <source>
        <dbReference type="RuleBase" id="RU000673"/>
    </source>
</evidence>
<keyword evidence="2 7" id="KW-0820">tRNA-binding</keyword>
<evidence type="ECO:0000313" key="11">
    <source>
        <dbReference type="Proteomes" id="UP001529421"/>
    </source>
</evidence>
<dbReference type="Pfam" id="PF01195">
    <property type="entry name" value="Pept_tRNA_hydro"/>
    <property type="match status" value="1"/>
</dbReference>
<dbReference type="CDD" id="cd00462">
    <property type="entry name" value="PTH"/>
    <property type="match status" value="1"/>
</dbReference>
<dbReference type="PROSITE" id="PS01195">
    <property type="entry name" value="PEPT_TRNA_HYDROL_1"/>
    <property type="match status" value="1"/>
</dbReference>
<sequence length="209" mass="22402">MAAAQPGKIRMVAGLGNPGPEYAETRHNAGFKTIDELARRAGASYWKNQLGAEVAVVNVNDPEEQACRREVVLVKPQSFMNTSGGPISKLCREYGIKPEEVLVVHDELDIPEGDVRVKVGGGHAGHNGLRSIIDKLGSRDFSRIRVGIGDPPGRMPVADFVLKQLRGKDAEAFADTAMRAADACELALTRGVIFARDHVNGGAAQNGKH</sequence>